<evidence type="ECO:0000313" key="2">
    <source>
        <dbReference type="Proteomes" id="UP000073601"/>
    </source>
</evidence>
<keyword evidence="2" id="KW-1185">Reference proteome</keyword>
<sequence>MWRLVSADRQAAAVKRFNFKKKYTWLVGDIPSVNFRLFKSEQ</sequence>
<dbReference type="EMBL" id="FIZY01000018">
    <property type="protein sequence ID" value="CZF82469.1"/>
    <property type="molecule type" value="Genomic_DNA"/>
</dbReference>
<dbReference type="Proteomes" id="UP000073601">
    <property type="component" value="Unassembled WGS sequence"/>
</dbReference>
<organism evidence="1 2">
    <name type="scientific">Grimontia marina</name>
    <dbReference type="NCBI Taxonomy" id="646534"/>
    <lineage>
        <taxon>Bacteria</taxon>
        <taxon>Pseudomonadati</taxon>
        <taxon>Pseudomonadota</taxon>
        <taxon>Gammaproteobacteria</taxon>
        <taxon>Vibrionales</taxon>
        <taxon>Vibrionaceae</taxon>
        <taxon>Grimontia</taxon>
    </lineage>
</organism>
<reference evidence="2" key="1">
    <citation type="submission" date="2016-02" db="EMBL/GenBank/DDBJ databases">
        <authorList>
            <person name="Rodrigo-Torres Lidia"/>
            <person name="Arahal R.David."/>
        </authorList>
    </citation>
    <scope>NUCLEOTIDE SEQUENCE [LARGE SCALE GENOMIC DNA]</scope>
    <source>
        <strain evidence="2">CECT 8713</strain>
    </source>
</reference>
<accession>A0A128F6Q1</accession>
<evidence type="ECO:0000313" key="1">
    <source>
        <dbReference type="EMBL" id="CZF82469.1"/>
    </source>
</evidence>
<proteinExistence type="predicted"/>
<name>A0A128F6Q1_9GAMM</name>
<protein>
    <submittedName>
        <fullName evidence="1">Uncharacterized protein</fullName>
    </submittedName>
</protein>
<dbReference type="AlphaFoldDB" id="A0A128F6Q1"/>
<gene>
    <name evidence="1" type="ORF">GMA8713_02233</name>
</gene>